<dbReference type="InterPro" id="IPR036412">
    <property type="entry name" value="HAD-like_sf"/>
</dbReference>
<name>A0AAW5B568_9BACI</name>
<feature type="active site" description="Nucleophile" evidence="4">
    <location>
        <position position="6"/>
    </location>
</feature>
<proteinExistence type="inferred from homology"/>
<evidence type="ECO:0000256" key="3">
    <source>
        <dbReference type="PIRNR" id="PIRNR021362"/>
    </source>
</evidence>
<evidence type="ECO:0000256" key="2">
    <source>
        <dbReference type="ARBA" id="ARBA00022801"/>
    </source>
</evidence>
<dbReference type="InterPro" id="IPR052419">
    <property type="entry name" value="5_3-deoxyribonucleotidase-like"/>
</dbReference>
<gene>
    <name evidence="5" type="ORF">K3T81_08375</name>
</gene>
<organism evidence="5 6">
    <name type="scientific">Oceanobacillus jordanicus</name>
    <dbReference type="NCBI Taxonomy" id="2867266"/>
    <lineage>
        <taxon>Bacteria</taxon>
        <taxon>Bacillati</taxon>
        <taxon>Bacillota</taxon>
        <taxon>Bacilli</taxon>
        <taxon>Bacillales</taxon>
        <taxon>Bacillaceae</taxon>
        <taxon>Oceanobacillus</taxon>
    </lineage>
</organism>
<dbReference type="Pfam" id="PF06941">
    <property type="entry name" value="NT5C"/>
    <property type="match status" value="1"/>
</dbReference>
<dbReference type="InterPro" id="IPR023214">
    <property type="entry name" value="HAD_sf"/>
</dbReference>
<evidence type="ECO:0000256" key="1">
    <source>
        <dbReference type="ARBA" id="ARBA00009589"/>
    </source>
</evidence>
<dbReference type="InterPro" id="IPR010708">
    <property type="entry name" value="5'(3')-deoxyribonucleotidase"/>
</dbReference>
<dbReference type="EC" id="3.1.3.-" evidence="3"/>
<dbReference type="RefSeq" id="WP_106895533.1">
    <property type="nucleotide sequence ID" value="NZ_JAIFZM010000006.1"/>
</dbReference>
<dbReference type="GO" id="GO:0009264">
    <property type="term" value="P:deoxyribonucleotide catabolic process"/>
    <property type="evidence" value="ECO:0007669"/>
    <property type="project" value="InterPro"/>
</dbReference>
<dbReference type="SUPFAM" id="SSF56784">
    <property type="entry name" value="HAD-like"/>
    <property type="match status" value="1"/>
</dbReference>
<dbReference type="GO" id="GO:0008253">
    <property type="term" value="F:5'-nucleotidase activity"/>
    <property type="evidence" value="ECO:0007669"/>
    <property type="project" value="InterPro"/>
</dbReference>
<keyword evidence="6" id="KW-1185">Reference proteome</keyword>
<protein>
    <recommendedName>
        <fullName evidence="3">Nucleotidase</fullName>
        <ecNumber evidence="3">3.1.3.-</ecNumber>
    </recommendedName>
</protein>
<keyword evidence="2 3" id="KW-0378">Hydrolase</keyword>
<dbReference type="AlphaFoldDB" id="A0AAW5B568"/>
<dbReference type="Gene3D" id="3.40.50.1000">
    <property type="entry name" value="HAD superfamily/HAD-like"/>
    <property type="match status" value="1"/>
</dbReference>
<reference evidence="5 6" key="1">
    <citation type="journal article" date="2022" name="Evol. Bioinform. Online">
        <title>Draft Genome Sequence of Oceanobacillus jordanicus Strain GSFE11, a Halotolerant Plant Growth-Promoting Bacterial Endophyte Isolated From the Jordan Valley.</title>
        <authorList>
            <person name="Alhindi T."/>
            <person name="Albdaiwi R."/>
        </authorList>
    </citation>
    <scope>NUCLEOTIDE SEQUENCE [LARGE SCALE GENOMIC DNA]</scope>
    <source>
        <strain evidence="5 6">GSFE11</strain>
    </source>
</reference>
<dbReference type="PANTHER" id="PTHR35134">
    <property type="entry name" value="NUCLEOTIDASE YQFW-RELATED"/>
    <property type="match status" value="1"/>
</dbReference>
<evidence type="ECO:0000313" key="5">
    <source>
        <dbReference type="EMBL" id="MCG3419165.1"/>
    </source>
</evidence>
<dbReference type="PANTHER" id="PTHR35134:SF2">
    <property type="entry name" value="NUCLEOTIDASE YQFW-RELATED"/>
    <property type="match status" value="1"/>
</dbReference>
<evidence type="ECO:0000313" key="6">
    <source>
        <dbReference type="Proteomes" id="UP001199631"/>
    </source>
</evidence>
<comment type="caution">
    <text evidence="5">The sequence shown here is derived from an EMBL/GenBank/DDBJ whole genome shotgun (WGS) entry which is preliminary data.</text>
</comment>
<dbReference type="EMBL" id="JAIFZM010000006">
    <property type="protein sequence ID" value="MCG3419165.1"/>
    <property type="molecule type" value="Genomic_DNA"/>
</dbReference>
<dbReference type="InterPro" id="IPR009206">
    <property type="entry name" value="Nucleotidase_putative"/>
</dbReference>
<dbReference type="Proteomes" id="UP001199631">
    <property type="component" value="Unassembled WGS sequence"/>
</dbReference>
<accession>A0AAW5B568</accession>
<dbReference type="PIRSF" id="PIRSF021362">
    <property type="entry name" value="UCP021362_HAD"/>
    <property type="match status" value="1"/>
</dbReference>
<evidence type="ECO:0000256" key="4">
    <source>
        <dbReference type="PIRSR" id="PIRSR610708-1"/>
    </source>
</evidence>
<sequence length="191" mass="22424">MKFGFDIDDTLINLRAHAFHIYNKKLGKQIPTETFHALKRVEIHEPFGLNDKEGKAMWEQSLESIYYTDCPAFSGAVEVLNELKGKGHTIYYITARPMVHGERTKVWMKEKGFPIEDDAFFYGMNDHEKINIIQNLELDYYVDDKPAVLNTLQEEPTTLVIKDQSYNREFTQAIRLYEWTEFISLIESRHP</sequence>
<comment type="similarity">
    <text evidence="1 3">Belongs to the 5'(3')-deoxyribonucleotidase family.</text>
</comment>
<feature type="active site" description="Proton donor" evidence="4">
    <location>
        <position position="8"/>
    </location>
</feature>